<proteinExistence type="predicted"/>
<dbReference type="Proteomes" id="UP001516061">
    <property type="component" value="Unassembled WGS sequence"/>
</dbReference>
<dbReference type="EMBL" id="JABSNM010000022">
    <property type="protein sequence ID" value="NRT58037.1"/>
    <property type="molecule type" value="Genomic_DNA"/>
</dbReference>
<accession>A0ABX2G6V2</accession>
<dbReference type="RefSeq" id="WP_173807066.1">
    <property type="nucleotide sequence ID" value="NZ_JABSNM010000022.1"/>
</dbReference>
<reference evidence="1 2" key="1">
    <citation type="submission" date="2020-05" db="EMBL/GenBank/DDBJ databases">
        <title>Genomic Encyclopedia of Type Strains, Phase IV (KMG-V): Genome sequencing to study the core and pangenomes of soil and plant-associated prokaryotes.</title>
        <authorList>
            <person name="Whitman W."/>
        </authorList>
    </citation>
    <scope>NUCLEOTIDE SEQUENCE [LARGE SCALE GENOMIC DNA]</scope>
    <source>
        <strain evidence="1 2">C29</strain>
    </source>
</reference>
<evidence type="ECO:0000313" key="1">
    <source>
        <dbReference type="EMBL" id="NRT58037.1"/>
    </source>
</evidence>
<protein>
    <submittedName>
        <fullName evidence="1">Uncharacterized protein</fullName>
    </submittedName>
</protein>
<gene>
    <name evidence="1" type="ORF">HNQ01_003803</name>
</gene>
<comment type="caution">
    <text evidence="1">The sequence shown here is derived from an EMBL/GenBank/DDBJ whole genome shotgun (WGS) entry which is preliminary data.</text>
</comment>
<keyword evidence="2" id="KW-1185">Reference proteome</keyword>
<sequence length="125" mass="14423">MWLLTPIGFFSIVCKPNDGSDGMLTVRSRNQADLENLREHWLPELGEIVITRGNDYRYRARAPREAVARAMSRAIEALDYDNFKSRVWRTQGYERAHVYGEVWELLHGLQGKAEHEQTVPVPLQG</sequence>
<name>A0ABX2G6V2_9BURK</name>
<evidence type="ECO:0000313" key="2">
    <source>
        <dbReference type="Proteomes" id="UP001516061"/>
    </source>
</evidence>
<organism evidence="1 2">
    <name type="scientific">Sphaerotilus uruguayifluvii</name>
    <dbReference type="NCBI Taxonomy" id="2735897"/>
    <lineage>
        <taxon>Bacteria</taxon>
        <taxon>Pseudomonadati</taxon>
        <taxon>Pseudomonadota</taxon>
        <taxon>Betaproteobacteria</taxon>
        <taxon>Burkholderiales</taxon>
        <taxon>Sphaerotilaceae</taxon>
        <taxon>Sphaerotilus</taxon>
    </lineage>
</organism>